<evidence type="ECO:0000256" key="4">
    <source>
        <dbReference type="ARBA" id="ARBA00023145"/>
    </source>
</evidence>
<dbReference type="RefSeq" id="WP_072782433.1">
    <property type="nucleotide sequence ID" value="NZ_FRCX01000002.1"/>
</dbReference>
<dbReference type="InterPro" id="IPR043146">
    <property type="entry name" value="Penicillin_amidase_N_B-knob"/>
</dbReference>
<dbReference type="AlphaFoldDB" id="A0A1M7LIL0"/>
<keyword evidence="4" id="KW-0865">Zymogen</keyword>
<dbReference type="Proteomes" id="UP000184339">
    <property type="component" value="Unassembled WGS sequence"/>
</dbReference>
<feature type="chain" id="PRO_5012364775" evidence="5">
    <location>
        <begin position="21"/>
        <end position="789"/>
    </location>
</feature>
<proteinExistence type="inferred from homology"/>
<dbReference type="PANTHER" id="PTHR34218:SF3">
    <property type="entry name" value="ACYL-HOMOSERINE LACTONE ACYLASE PVDQ"/>
    <property type="match status" value="1"/>
</dbReference>
<accession>A0A1M7LIL0</accession>
<dbReference type="GO" id="GO:0017000">
    <property type="term" value="P:antibiotic biosynthetic process"/>
    <property type="evidence" value="ECO:0007669"/>
    <property type="project" value="InterPro"/>
</dbReference>
<protein>
    <submittedName>
        <fullName evidence="6">Acyl-homoserine-lactone acylase</fullName>
    </submittedName>
</protein>
<keyword evidence="3" id="KW-0378">Hydrolase</keyword>
<reference evidence="7" key="1">
    <citation type="submission" date="2016-11" db="EMBL/GenBank/DDBJ databases">
        <authorList>
            <person name="Varghese N."/>
            <person name="Submissions S."/>
        </authorList>
    </citation>
    <scope>NUCLEOTIDE SEQUENCE [LARGE SCALE GENOMIC DNA]</scope>
    <source>
        <strain evidence="7">Sac-22</strain>
    </source>
</reference>
<dbReference type="Gene3D" id="3.60.20.10">
    <property type="entry name" value="Glutamine Phosphoribosylpyrophosphate, subunit 1, domain 1"/>
    <property type="match status" value="1"/>
</dbReference>
<dbReference type="STRING" id="551987.SAMN05192549_102469"/>
<feature type="signal peptide" evidence="5">
    <location>
        <begin position="1"/>
        <end position="20"/>
    </location>
</feature>
<dbReference type="Gene3D" id="1.10.1400.10">
    <property type="match status" value="1"/>
</dbReference>
<name>A0A1M7LIL0_9BURK</name>
<organism evidence="6 7">
    <name type="scientific">Duganella sacchari</name>
    <dbReference type="NCBI Taxonomy" id="551987"/>
    <lineage>
        <taxon>Bacteria</taxon>
        <taxon>Pseudomonadati</taxon>
        <taxon>Pseudomonadota</taxon>
        <taxon>Betaproteobacteria</taxon>
        <taxon>Burkholderiales</taxon>
        <taxon>Oxalobacteraceae</taxon>
        <taxon>Telluria group</taxon>
        <taxon>Duganella</taxon>
    </lineage>
</organism>
<sequence>MLRRLKFGLMAMLACAAAQAGNIEIRRTADGIPHIKAASWRDLGQGYGYVQAEDALCTMSEAFTTFKGRRSLHWGAANRPAHESMMGRSSNLEMDIFFAGFLTPELIQQYRQEQPADLQALVDGFASGFNRYVKLARKLGKVACANEPWVVEVTADDIYRRMYAATLSAGYARFIPAIVNAAPPGANKQADSTEQPSLRELLAQTIGNQPGIGSNAIALGGDVSGKTEPVLFGNPHWFWRGPDRFYQAHLTIPGKLNVAGVSFLGVPVVMLGFNDHVAWSHTVSEARRFGLFDLTLSGATSYRVDQQVEAMQTRTVTVPLRAADGKGRSVNRTLYFSQFGPVVDLGARAPQLAWSEQKALAMRDINGENFRAFRTFFYWNQARSLDEFVAIQKREASIPWVNTIAIGRDDARVWYGDIGAVPNAPDDLRARCATPVSTAFAGLDASTPVLDGSRGECDWLNGASAAQAGAMPAARLPGLFRSDYVANMNDSYWLTNPAQPLEGYARLLGGEREEPSLRSKAGHRIAASLLARAPLAPADVMHSLGEQGLDARSLAAQQYKQPLLQAICQRGEVEVTRDTETRKTFDTVRKVPLDEACAVLRAWPDSANAQDRGALLWEQFWARVERIPDEERFSVPFDPARPLETPAQIRADDARMAQSLGAAVLAMQAAGQPLDTPLGRDLFAGEGKDHVALYGGCHQGGYFTVACRLLGSKGLTEDFIGNSYLQLVRFNERGAVAETLLAHGQSETGLDNVTRNAGLQDYAAKRWRAFPFHDAEVRAATVSRTVLTP</sequence>
<dbReference type="Gene3D" id="1.10.439.10">
    <property type="entry name" value="Penicillin Amidohydrolase, domain 1"/>
    <property type="match status" value="1"/>
</dbReference>
<evidence type="ECO:0000256" key="5">
    <source>
        <dbReference type="SAM" id="SignalP"/>
    </source>
</evidence>
<evidence type="ECO:0000256" key="2">
    <source>
        <dbReference type="ARBA" id="ARBA00022729"/>
    </source>
</evidence>
<evidence type="ECO:0000313" key="6">
    <source>
        <dbReference type="EMBL" id="SHM77470.1"/>
    </source>
</evidence>
<dbReference type="InterPro" id="IPR029055">
    <property type="entry name" value="Ntn_hydrolases_N"/>
</dbReference>
<dbReference type="InterPro" id="IPR002692">
    <property type="entry name" value="S45"/>
</dbReference>
<dbReference type="InterPro" id="IPR043147">
    <property type="entry name" value="Penicillin_amidase_A-knob"/>
</dbReference>
<keyword evidence="2 5" id="KW-0732">Signal</keyword>
<evidence type="ECO:0000313" key="7">
    <source>
        <dbReference type="Proteomes" id="UP000184339"/>
    </source>
</evidence>
<dbReference type="SUPFAM" id="SSF56235">
    <property type="entry name" value="N-terminal nucleophile aminohydrolases (Ntn hydrolases)"/>
    <property type="match status" value="1"/>
</dbReference>
<keyword evidence="7" id="KW-1185">Reference proteome</keyword>
<dbReference type="GO" id="GO:0016811">
    <property type="term" value="F:hydrolase activity, acting on carbon-nitrogen (but not peptide) bonds, in linear amides"/>
    <property type="evidence" value="ECO:0007669"/>
    <property type="project" value="InterPro"/>
</dbReference>
<evidence type="ECO:0000256" key="3">
    <source>
        <dbReference type="ARBA" id="ARBA00022801"/>
    </source>
</evidence>
<dbReference type="Pfam" id="PF01804">
    <property type="entry name" value="Penicil_amidase"/>
    <property type="match status" value="1"/>
</dbReference>
<dbReference type="PANTHER" id="PTHR34218">
    <property type="entry name" value="PEPTIDASE S45 PENICILLIN AMIDASE"/>
    <property type="match status" value="1"/>
</dbReference>
<dbReference type="EMBL" id="FRCX01000002">
    <property type="protein sequence ID" value="SHM77470.1"/>
    <property type="molecule type" value="Genomic_DNA"/>
</dbReference>
<comment type="similarity">
    <text evidence="1">Belongs to the peptidase S45 family.</text>
</comment>
<dbReference type="InterPro" id="IPR023343">
    <property type="entry name" value="Penicillin_amidase_dom1"/>
</dbReference>
<gene>
    <name evidence="6" type="ORF">SAMN05192549_102469</name>
</gene>
<evidence type="ECO:0000256" key="1">
    <source>
        <dbReference type="ARBA" id="ARBA00006586"/>
    </source>
</evidence>
<dbReference type="Gene3D" id="2.30.120.10">
    <property type="match status" value="1"/>
</dbReference>